<sequence length="136" mass="14963">MGLRLYGVWERAPGTSGNERDGQFYKKLEKEMAEVSWKGHFCVQQLVVFFGTAGIGTQGGWGADAMLRASCKVVCMSESTDQRQARVVLVYEFSKSRATSAVNGQQPREEQLDKHKPTGPADWKPLAAAPSLELAL</sequence>
<feature type="region of interest" description="Disordered" evidence="1">
    <location>
        <begin position="100"/>
        <end position="125"/>
    </location>
</feature>
<protein>
    <submittedName>
        <fullName evidence="2">Uncharacterized protein</fullName>
    </submittedName>
</protein>
<dbReference type="EMBL" id="BLLF01000250">
    <property type="protein sequence ID" value="GFH09640.1"/>
    <property type="molecule type" value="Genomic_DNA"/>
</dbReference>
<keyword evidence="3" id="KW-1185">Reference proteome</keyword>
<name>A0A699YHG0_HAELA</name>
<gene>
    <name evidence="2" type="ORF">HaLaN_04820</name>
</gene>
<proteinExistence type="predicted"/>
<organism evidence="2 3">
    <name type="scientific">Haematococcus lacustris</name>
    <name type="common">Green alga</name>
    <name type="synonym">Haematococcus pluvialis</name>
    <dbReference type="NCBI Taxonomy" id="44745"/>
    <lineage>
        <taxon>Eukaryota</taxon>
        <taxon>Viridiplantae</taxon>
        <taxon>Chlorophyta</taxon>
        <taxon>core chlorophytes</taxon>
        <taxon>Chlorophyceae</taxon>
        <taxon>CS clade</taxon>
        <taxon>Chlamydomonadales</taxon>
        <taxon>Haematococcaceae</taxon>
        <taxon>Haematococcus</taxon>
    </lineage>
</organism>
<evidence type="ECO:0000256" key="1">
    <source>
        <dbReference type="SAM" id="MobiDB-lite"/>
    </source>
</evidence>
<accession>A0A699YHG0</accession>
<dbReference type="AlphaFoldDB" id="A0A699YHG0"/>
<feature type="compositionally biased region" description="Basic and acidic residues" evidence="1">
    <location>
        <begin position="107"/>
        <end position="116"/>
    </location>
</feature>
<dbReference type="Proteomes" id="UP000485058">
    <property type="component" value="Unassembled WGS sequence"/>
</dbReference>
<evidence type="ECO:0000313" key="2">
    <source>
        <dbReference type="EMBL" id="GFH09640.1"/>
    </source>
</evidence>
<reference evidence="2 3" key="1">
    <citation type="submission" date="2020-02" db="EMBL/GenBank/DDBJ databases">
        <title>Draft genome sequence of Haematococcus lacustris strain NIES-144.</title>
        <authorList>
            <person name="Morimoto D."/>
            <person name="Nakagawa S."/>
            <person name="Yoshida T."/>
            <person name="Sawayama S."/>
        </authorList>
    </citation>
    <scope>NUCLEOTIDE SEQUENCE [LARGE SCALE GENOMIC DNA]</scope>
    <source>
        <strain evidence="2 3">NIES-144</strain>
    </source>
</reference>
<comment type="caution">
    <text evidence="2">The sequence shown here is derived from an EMBL/GenBank/DDBJ whole genome shotgun (WGS) entry which is preliminary data.</text>
</comment>
<evidence type="ECO:0000313" key="3">
    <source>
        <dbReference type="Proteomes" id="UP000485058"/>
    </source>
</evidence>